<evidence type="ECO:0000259" key="23">
    <source>
        <dbReference type="PROSITE" id="PS50112"/>
    </source>
</evidence>
<keyword evidence="14 20" id="KW-0472">Membrane</keyword>
<dbReference type="InterPro" id="IPR003594">
    <property type="entry name" value="HATPase_dom"/>
</dbReference>
<comment type="catalytic activity">
    <reaction evidence="1">
        <text>ATP + protein L-histidine = ADP + protein N-phospho-L-histidine.</text>
        <dbReference type="EC" id="2.7.13.3"/>
    </reaction>
</comment>
<dbReference type="InterPro" id="IPR013767">
    <property type="entry name" value="PAS_fold"/>
</dbReference>
<protein>
    <recommendedName>
        <fullName evidence="17">Virulence sensor protein BvgS</fullName>
        <ecNumber evidence="3">2.7.13.3</ecNumber>
    </recommendedName>
</protein>
<dbReference type="GO" id="GO:0000155">
    <property type="term" value="F:phosphorelay sensor kinase activity"/>
    <property type="evidence" value="ECO:0007669"/>
    <property type="project" value="InterPro"/>
</dbReference>
<gene>
    <name evidence="26" type="ORF">ZRA01_37240</name>
</gene>
<evidence type="ECO:0000256" key="11">
    <source>
        <dbReference type="ARBA" id="ARBA00022840"/>
    </source>
</evidence>
<evidence type="ECO:0000256" key="12">
    <source>
        <dbReference type="ARBA" id="ARBA00022989"/>
    </source>
</evidence>
<dbReference type="GO" id="GO:0005886">
    <property type="term" value="C:plasma membrane"/>
    <property type="evidence" value="ECO:0007669"/>
    <property type="project" value="UniProtKB-SubCell"/>
</dbReference>
<dbReference type="Pfam" id="PF02518">
    <property type="entry name" value="HATPase_c"/>
    <property type="match status" value="1"/>
</dbReference>
<dbReference type="InterPro" id="IPR001789">
    <property type="entry name" value="Sig_transdc_resp-reg_receiver"/>
</dbReference>
<dbReference type="InterPro" id="IPR005467">
    <property type="entry name" value="His_kinase_dom"/>
</dbReference>
<evidence type="ECO:0000256" key="17">
    <source>
        <dbReference type="ARBA" id="ARBA00070152"/>
    </source>
</evidence>
<dbReference type="InterPro" id="IPR000014">
    <property type="entry name" value="PAS"/>
</dbReference>
<dbReference type="CDD" id="cd00130">
    <property type="entry name" value="PAS"/>
    <property type="match status" value="2"/>
</dbReference>
<dbReference type="Gene3D" id="3.30.565.10">
    <property type="entry name" value="Histidine kinase-like ATPase, C-terminal domain"/>
    <property type="match status" value="1"/>
</dbReference>
<feature type="domain" description="PAS" evidence="23">
    <location>
        <begin position="346"/>
        <end position="417"/>
    </location>
</feature>
<dbReference type="SUPFAM" id="SSF55785">
    <property type="entry name" value="PYP-like sensor domain (PAS domain)"/>
    <property type="match status" value="2"/>
</dbReference>
<dbReference type="CDD" id="cd00082">
    <property type="entry name" value="HisKA"/>
    <property type="match status" value="1"/>
</dbReference>
<evidence type="ECO:0000259" key="25">
    <source>
        <dbReference type="PROSITE" id="PS50894"/>
    </source>
</evidence>
<reference evidence="26 27" key="1">
    <citation type="submission" date="2019-06" db="EMBL/GenBank/DDBJ databases">
        <title>Whole genome shotgun sequence of Zoogloea ramigera NBRC 15342.</title>
        <authorList>
            <person name="Hosoyama A."/>
            <person name="Uohara A."/>
            <person name="Ohji S."/>
            <person name="Ichikawa N."/>
        </authorList>
    </citation>
    <scope>NUCLEOTIDE SEQUENCE [LARGE SCALE GENOMIC DNA]</scope>
    <source>
        <strain evidence="26 27">NBRC 15342</strain>
    </source>
</reference>
<dbReference type="SUPFAM" id="SSF52172">
    <property type="entry name" value="CheY-like"/>
    <property type="match status" value="1"/>
</dbReference>
<keyword evidence="12 20" id="KW-1133">Transmembrane helix</keyword>
<keyword evidence="15" id="KW-0131">Cell cycle</keyword>
<evidence type="ECO:0000256" key="19">
    <source>
        <dbReference type="PROSITE-ProRule" id="PRU00169"/>
    </source>
</evidence>
<evidence type="ECO:0000259" key="22">
    <source>
        <dbReference type="PROSITE" id="PS50110"/>
    </source>
</evidence>
<evidence type="ECO:0000256" key="9">
    <source>
        <dbReference type="ARBA" id="ARBA00022741"/>
    </source>
</evidence>
<feature type="domain" description="PAS" evidence="23">
    <location>
        <begin position="474"/>
        <end position="547"/>
    </location>
</feature>
<dbReference type="FunFam" id="3.30.565.10:FF:000010">
    <property type="entry name" value="Sensor histidine kinase RcsC"/>
    <property type="match status" value="1"/>
</dbReference>
<dbReference type="CDD" id="cd16922">
    <property type="entry name" value="HATPase_EvgS-ArcB-TorS-like"/>
    <property type="match status" value="1"/>
</dbReference>
<sequence length="1119" mass="120882">MTRSAPPPAEATAIDRPWLRFVLPLLALSMLIAGLGSVGYRYLSEEIRRETHRTLAVIVEQKRQQIEGWLSDARVDTDLSFYGHSQLEILFSQWTHGGRKDAPGLKRIQTLMTQMAEARGWAGVAIVDADATPAFVVGAADVRAHTALIQDILRRPRVELVDLHRNADGKVHYGVLAPIGSPDMEPLGVAYVTWSADQALNPLVGAWPVPTQSAETYLVRRDGDSVRFLTPLRFNRDAALVLGLPVASPDMPAARAARGERGIIEGGRDYRRAPVLAYAAAVAGTPWLMIAEIDEAEAYAGVRTIAWATTILAGLGLTFVYSGGYLLWRRSRQRHELAALQAERAAEARFRVVFEQAPLGIALLDPGSGRFTDANPRLCEILGRSPAELAGLSPQRITHPDDIAESAGMLAHLKSGEIPGYRLNKRYLRPDGSLVWASLTCAPVRLATEEAPRYLYIIEDITARRQMEEQLRISEARHRLIADNATDVIVTMDLAGAYTYVSPSVEKLRGFSPEEAFRQRQEEVFSADSVAIVQAYFARLRADLEAGRPIENFRGELEQRCKDGSTVWTDVSANPLLSPDGSFVEVLGVSRDISERKRYESRLREAHAAAEAANAAKSEFLAHMSHEIRTPMNAVLGLAQVLEREALPANQRDMVQRIRSAGQSLLAILNDVLDLSKIEAGQLRIEPHPFDLGALLASLDSLMGQTARGKGLALHITPPAMRPGPLVGDGLRLEQVLLNLTGNAIKFTDHGEVAVRVQAFESDAEHVHLRFEVSDTGIGIAPDALARLFTPFTQADAGIGRRFGGTGLGLSICKRLVELMGGTICADSQLGHGSVFSFEVPFIRGQVEPAAARPAPAAPQASGPRLAGAHLLVVDDSAMNRDLVERALALEGATATLAADGQQAVELLRNKPDGFDAVLMDVQMPVMDGLTATRQIRTELGLAALPIIAFTAGVRDDQQADARRAGANDVLPKPMDLDQMANLLARWVKARPAPATAIAPPPAGSEAFPDIDGIDAARAARRLGGDRAMFTGLLQLFVTDNRDAAGQTRAFLAAGDREAAARRMHTLRSNAGFICALDLMASAGELEKAIEAGDTDIEPALSAIGSEIDELVAACGPWL</sequence>
<evidence type="ECO:0000313" key="27">
    <source>
        <dbReference type="Proteomes" id="UP000318422"/>
    </source>
</evidence>
<dbReference type="SUPFAM" id="SSF47226">
    <property type="entry name" value="Histidine-containing phosphotransfer domain, HPT domain"/>
    <property type="match status" value="1"/>
</dbReference>
<dbReference type="PANTHER" id="PTHR43047:SF64">
    <property type="entry name" value="HISTIDINE KINASE CONTAINING CHEY-HOMOLOGOUS RECEIVER DOMAIN AND PAS DOMAIN-RELATED"/>
    <property type="match status" value="1"/>
</dbReference>
<dbReference type="InterPro" id="IPR004358">
    <property type="entry name" value="Sig_transdc_His_kin-like_C"/>
</dbReference>
<dbReference type="PROSITE" id="PS50109">
    <property type="entry name" value="HIS_KIN"/>
    <property type="match status" value="1"/>
</dbReference>
<evidence type="ECO:0000256" key="4">
    <source>
        <dbReference type="ARBA" id="ARBA00022475"/>
    </source>
</evidence>
<comment type="subcellular location">
    <subcellularLocation>
        <location evidence="2">Cell inner membrane</location>
        <topology evidence="2">Multi-pass membrane protein</topology>
    </subcellularLocation>
</comment>
<feature type="modified residue" description="Phosphohistidine" evidence="18">
    <location>
        <position position="1065"/>
    </location>
</feature>
<keyword evidence="5" id="KW-0997">Cell inner membrane</keyword>
<evidence type="ECO:0000256" key="6">
    <source>
        <dbReference type="ARBA" id="ARBA00022553"/>
    </source>
</evidence>
<dbReference type="GO" id="GO:0005524">
    <property type="term" value="F:ATP binding"/>
    <property type="evidence" value="ECO:0007669"/>
    <property type="project" value="UniProtKB-KW"/>
</dbReference>
<keyword evidence="4" id="KW-1003">Cell membrane</keyword>
<keyword evidence="11" id="KW-0067">ATP-binding</keyword>
<dbReference type="AlphaFoldDB" id="A0A4Y4CXK3"/>
<dbReference type="InterPro" id="IPR036641">
    <property type="entry name" value="HPT_dom_sf"/>
</dbReference>
<feature type="domain" description="Histidine kinase" evidence="21">
    <location>
        <begin position="623"/>
        <end position="844"/>
    </location>
</feature>
<dbReference type="FunFam" id="1.10.287.130:FF:000038">
    <property type="entry name" value="Sensory transduction histidine kinase"/>
    <property type="match status" value="1"/>
</dbReference>
<evidence type="ECO:0000256" key="10">
    <source>
        <dbReference type="ARBA" id="ARBA00022777"/>
    </source>
</evidence>
<comment type="caution">
    <text evidence="26">The sequence shown here is derived from an EMBL/GenBank/DDBJ whole genome shotgun (WGS) entry which is preliminary data.</text>
</comment>
<dbReference type="Pfam" id="PF13426">
    <property type="entry name" value="PAS_9"/>
    <property type="match status" value="1"/>
</dbReference>
<dbReference type="SUPFAM" id="SSF55874">
    <property type="entry name" value="ATPase domain of HSP90 chaperone/DNA topoisomerase II/histidine kinase"/>
    <property type="match status" value="1"/>
</dbReference>
<keyword evidence="7" id="KW-0808">Transferase</keyword>
<accession>A0A4Y4CXK3</accession>
<dbReference type="Gene3D" id="3.30.450.20">
    <property type="entry name" value="PAS domain"/>
    <property type="match status" value="2"/>
</dbReference>
<dbReference type="InterPro" id="IPR036097">
    <property type="entry name" value="HisK_dim/P_sf"/>
</dbReference>
<dbReference type="SMART" id="SM00091">
    <property type="entry name" value="PAS"/>
    <property type="match status" value="2"/>
</dbReference>
<keyword evidence="13" id="KW-0902">Two-component regulatory system</keyword>
<dbReference type="SMART" id="SM00387">
    <property type="entry name" value="HATPase_c"/>
    <property type="match status" value="1"/>
</dbReference>
<evidence type="ECO:0000256" key="5">
    <source>
        <dbReference type="ARBA" id="ARBA00022519"/>
    </source>
</evidence>
<dbReference type="InterPro" id="IPR003661">
    <property type="entry name" value="HisK_dim/P_dom"/>
</dbReference>
<evidence type="ECO:0000256" key="15">
    <source>
        <dbReference type="ARBA" id="ARBA00023306"/>
    </source>
</evidence>
<feature type="modified residue" description="4-aspartylphosphate" evidence="19">
    <location>
        <position position="921"/>
    </location>
</feature>
<dbReference type="EC" id="2.7.13.3" evidence="3"/>
<evidence type="ECO:0000259" key="24">
    <source>
        <dbReference type="PROSITE" id="PS50113"/>
    </source>
</evidence>
<keyword evidence="8 20" id="KW-0812">Transmembrane</keyword>
<evidence type="ECO:0000256" key="20">
    <source>
        <dbReference type="SAM" id="Phobius"/>
    </source>
</evidence>
<dbReference type="CDD" id="cd17546">
    <property type="entry name" value="REC_hyHK_CKI1_RcsC-like"/>
    <property type="match status" value="1"/>
</dbReference>
<evidence type="ECO:0000256" key="18">
    <source>
        <dbReference type="PROSITE-ProRule" id="PRU00110"/>
    </source>
</evidence>
<dbReference type="PANTHER" id="PTHR43047">
    <property type="entry name" value="TWO-COMPONENT HISTIDINE PROTEIN KINASE"/>
    <property type="match status" value="1"/>
</dbReference>
<organism evidence="26 27">
    <name type="scientific">Zoogloea ramigera</name>
    <dbReference type="NCBI Taxonomy" id="350"/>
    <lineage>
        <taxon>Bacteria</taxon>
        <taxon>Pseudomonadati</taxon>
        <taxon>Pseudomonadota</taxon>
        <taxon>Betaproteobacteria</taxon>
        <taxon>Rhodocyclales</taxon>
        <taxon>Zoogloeaceae</taxon>
        <taxon>Zoogloea</taxon>
    </lineage>
</organism>
<keyword evidence="6 19" id="KW-0597">Phosphoprotein</keyword>
<dbReference type="SMART" id="SM00388">
    <property type="entry name" value="HisKA"/>
    <property type="match status" value="1"/>
</dbReference>
<dbReference type="Pfam" id="PF00989">
    <property type="entry name" value="PAS"/>
    <property type="match status" value="1"/>
</dbReference>
<evidence type="ECO:0000256" key="3">
    <source>
        <dbReference type="ARBA" id="ARBA00012438"/>
    </source>
</evidence>
<dbReference type="InterPro" id="IPR000700">
    <property type="entry name" value="PAS-assoc_C"/>
</dbReference>
<evidence type="ECO:0000256" key="1">
    <source>
        <dbReference type="ARBA" id="ARBA00000085"/>
    </source>
</evidence>
<dbReference type="Proteomes" id="UP000318422">
    <property type="component" value="Unassembled WGS sequence"/>
</dbReference>
<dbReference type="SMART" id="SM00448">
    <property type="entry name" value="REC"/>
    <property type="match status" value="1"/>
</dbReference>
<dbReference type="InterPro" id="IPR011006">
    <property type="entry name" value="CheY-like_superfamily"/>
</dbReference>
<feature type="domain" description="HPt" evidence="25">
    <location>
        <begin position="1026"/>
        <end position="1118"/>
    </location>
</feature>
<dbReference type="PROSITE" id="PS50894">
    <property type="entry name" value="HPT"/>
    <property type="match status" value="1"/>
</dbReference>
<keyword evidence="9" id="KW-0547">Nucleotide-binding</keyword>
<evidence type="ECO:0000256" key="14">
    <source>
        <dbReference type="ARBA" id="ARBA00023136"/>
    </source>
</evidence>
<evidence type="ECO:0000256" key="13">
    <source>
        <dbReference type="ARBA" id="ARBA00023012"/>
    </source>
</evidence>
<evidence type="ECO:0000256" key="7">
    <source>
        <dbReference type="ARBA" id="ARBA00022679"/>
    </source>
</evidence>
<dbReference type="Pfam" id="PF01627">
    <property type="entry name" value="Hpt"/>
    <property type="match status" value="1"/>
</dbReference>
<dbReference type="EMBL" id="BJNV01000107">
    <property type="protein sequence ID" value="GEC97651.1"/>
    <property type="molecule type" value="Genomic_DNA"/>
</dbReference>
<keyword evidence="10" id="KW-0418">Kinase</keyword>
<proteinExistence type="predicted"/>
<feature type="domain" description="PAC" evidence="24">
    <location>
        <begin position="551"/>
        <end position="605"/>
    </location>
</feature>
<dbReference type="RefSeq" id="WP_218028763.1">
    <property type="nucleotide sequence ID" value="NZ_BJNV01000107.1"/>
</dbReference>
<dbReference type="SMART" id="SM00086">
    <property type="entry name" value="PAC"/>
    <property type="match status" value="2"/>
</dbReference>
<dbReference type="PRINTS" id="PR00344">
    <property type="entry name" value="BCTRLSENSOR"/>
</dbReference>
<evidence type="ECO:0000256" key="2">
    <source>
        <dbReference type="ARBA" id="ARBA00004429"/>
    </source>
</evidence>
<dbReference type="InterPro" id="IPR001610">
    <property type="entry name" value="PAC"/>
</dbReference>
<feature type="domain" description="PAC" evidence="24">
    <location>
        <begin position="421"/>
        <end position="473"/>
    </location>
</feature>
<dbReference type="PROSITE" id="PS50110">
    <property type="entry name" value="RESPONSE_REGULATORY"/>
    <property type="match status" value="1"/>
</dbReference>
<keyword evidence="27" id="KW-1185">Reference proteome</keyword>
<dbReference type="Gene3D" id="1.10.287.130">
    <property type="match status" value="1"/>
</dbReference>
<evidence type="ECO:0000259" key="21">
    <source>
        <dbReference type="PROSITE" id="PS50109"/>
    </source>
</evidence>
<comment type="function">
    <text evidence="16">Member of the two-component regulatory system BvgS/BvgA. Phosphorylates BvgA via a four-step phosphorelay in response to environmental signals.</text>
</comment>
<dbReference type="Gene3D" id="3.40.50.2300">
    <property type="match status" value="1"/>
</dbReference>
<dbReference type="Pfam" id="PF00512">
    <property type="entry name" value="HisKA"/>
    <property type="match status" value="1"/>
</dbReference>
<evidence type="ECO:0000256" key="8">
    <source>
        <dbReference type="ARBA" id="ARBA00022692"/>
    </source>
</evidence>
<dbReference type="InterPro" id="IPR035965">
    <property type="entry name" value="PAS-like_dom_sf"/>
</dbReference>
<evidence type="ECO:0000256" key="16">
    <source>
        <dbReference type="ARBA" id="ARBA00058004"/>
    </source>
</evidence>
<dbReference type="InterPro" id="IPR008207">
    <property type="entry name" value="Sig_transdc_His_kin_Hpt_dom"/>
</dbReference>
<dbReference type="SUPFAM" id="SSF47384">
    <property type="entry name" value="Homodimeric domain of signal transducing histidine kinase"/>
    <property type="match status" value="1"/>
</dbReference>
<feature type="domain" description="Response regulatory" evidence="22">
    <location>
        <begin position="870"/>
        <end position="988"/>
    </location>
</feature>
<dbReference type="PROSITE" id="PS50112">
    <property type="entry name" value="PAS"/>
    <property type="match status" value="2"/>
</dbReference>
<dbReference type="GO" id="GO:0006355">
    <property type="term" value="P:regulation of DNA-templated transcription"/>
    <property type="evidence" value="ECO:0007669"/>
    <property type="project" value="InterPro"/>
</dbReference>
<dbReference type="NCBIfam" id="TIGR00229">
    <property type="entry name" value="sensory_box"/>
    <property type="match status" value="2"/>
</dbReference>
<dbReference type="Gene3D" id="1.20.120.160">
    <property type="entry name" value="HPT domain"/>
    <property type="match status" value="1"/>
</dbReference>
<dbReference type="Pfam" id="PF00072">
    <property type="entry name" value="Response_reg"/>
    <property type="match status" value="1"/>
</dbReference>
<dbReference type="InterPro" id="IPR036890">
    <property type="entry name" value="HATPase_C_sf"/>
</dbReference>
<name>A0A4Y4CXK3_ZOORA</name>
<dbReference type="PROSITE" id="PS50113">
    <property type="entry name" value="PAC"/>
    <property type="match status" value="2"/>
</dbReference>
<feature type="transmembrane region" description="Helical" evidence="20">
    <location>
        <begin position="21"/>
        <end position="43"/>
    </location>
</feature>
<evidence type="ECO:0000313" key="26">
    <source>
        <dbReference type="EMBL" id="GEC97651.1"/>
    </source>
</evidence>